<evidence type="ECO:0000313" key="4">
    <source>
        <dbReference type="EMBL" id="MVN77810.1"/>
    </source>
</evidence>
<dbReference type="InterPro" id="IPR011010">
    <property type="entry name" value="DNA_brk_join_enz"/>
</dbReference>
<keyword evidence="5" id="KW-1185">Reference proteome</keyword>
<dbReference type="GO" id="GO:0015074">
    <property type="term" value="P:DNA integration"/>
    <property type="evidence" value="ECO:0007669"/>
    <property type="project" value="InterPro"/>
</dbReference>
<comment type="caution">
    <text evidence="4">The sequence shown here is derived from an EMBL/GenBank/DDBJ whole genome shotgun (WGS) entry which is preliminary data.</text>
</comment>
<name>A0A7K1TH98_9BACT</name>
<dbReference type="PROSITE" id="PS51898">
    <property type="entry name" value="TYR_RECOMBINASE"/>
    <property type="match status" value="1"/>
</dbReference>
<proteinExistence type="predicted"/>
<evidence type="ECO:0000313" key="5">
    <source>
        <dbReference type="Proteomes" id="UP000441336"/>
    </source>
</evidence>
<dbReference type="Proteomes" id="UP000441336">
    <property type="component" value="Unassembled WGS sequence"/>
</dbReference>
<organism evidence="4 5">
    <name type="scientific">Hymenobacter ginkgonis</name>
    <dbReference type="NCBI Taxonomy" id="2682976"/>
    <lineage>
        <taxon>Bacteria</taxon>
        <taxon>Pseudomonadati</taxon>
        <taxon>Bacteroidota</taxon>
        <taxon>Cytophagia</taxon>
        <taxon>Cytophagales</taxon>
        <taxon>Hymenobacteraceae</taxon>
        <taxon>Hymenobacter</taxon>
    </lineage>
</organism>
<evidence type="ECO:0000256" key="2">
    <source>
        <dbReference type="ARBA" id="ARBA00023172"/>
    </source>
</evidence>
<keyword evidence="2" id="KW-0233">DNA recombination</keyword>
<feature type="domain" description="Tyr recombinase" evidence="3">
    <location>
        <begin position="283"/>
        <end position="452"/>
    </location>
</feature>
<dbReference type="RefSeq" id="WP_157567182.1">
    <property type="nucleotide sequence ID" value="NZ_WQKZ01000003.1"/>
</dbReference>
<evidence type="ECO:0000259" key="3">
    <source>
        <dbReference type="PROSITE" id="PS51898"/>
    </source>
</evidence>
<dbReference type="InterPro" id="IPR010998">
    <property type="entry name" value="Integrase_recombinase_N"/>
</dbReference>
<keyword evidence="1" id="KW-0238">DNA-binding</keyword>
<dbReference type="Gene3D" id="1.10.150.130">
    <property type="match status" value="1"/>
</dbReference>
<dbReference type="InterPro" id="IPR002104">
    <property type="entry name" value="Integrase_catalytic"/>
</dbReference>
<protein>
    <recommendedName>
        <fullName evidence="3">Tyr recombinase domain-containing protein</fullName>
    </recommendedName>
</protein>
<gene>
    <name evidence="4" type="ORF">GO988_15875</name>
</gene>
<dbReference type="GO" id="GO:0006310">
    <property type="term" value="P:DNA recombination"/>
    <property type="evidence" value="ECO:0007669"/>
    <property type="project" value="UniProtKB-KW"/>
</dbReference>
<dbReference type="AlphaFoldDB" id="A0A7K1TH98"/>
<reference evidence="4 5" key="1">
    <citation type="submission" date="2019-12" db="EMBL/GenBank/DDBJ databases">
        <title>Hymenobacter sp. HMF4947 Genome sequencing and assembly.</title>
        <authorList>
            <person name="Kang H."/>
            <person name="Cha I."/>
            <person name="Kim H."/>
            <person name="Joh K."/>
        </authorList>
    </citation>
    <scope>NUCLEOTIDE SEQUENCE [LARGE SCALE GENOMIC DNA]</scope>
    <source>
        <strain evidence="4 5">HMF4947</strain>
    </source>
</reference>
<dbReference type="SUPFAM" id="SSF56349">
    <property type="entry name" value="DNA breaking-rejoining enzymes"/>
    <property type="match status" value="1"/>
</dbReference>
<dbReference type="InterPro" id="IPR013762">
    <property type="entry name" value="Integrase-like_cat_sf"/>
</dbReference>
<evidence type="ECO:0000256" key="1">
    <source>
        <dbReference type="ARBA" id="ARBA00023125"/>
    </source>
</evidence>
<dbReference type="GO" id="GO:0003677">
    <property type="term" value="F:DNA binding"/>
    <property type="evidence" value="ECO:0007669"/>
    <property type="project" value="UniProtKB-KW"/>
</dbReference>
<accession>A0A7K1TH98</accession>
<dbReference type="EMBL" id="WQKZ01000003">
    <property type="protein sequence ID" value="MVN77810.1"/>
    <property type="molecule type" value="Genomic_DNA"/>
</dbReference>
<sequence>MEVTRQLLTERAGKTGLARIQLTFCWDSQRLRLGAGQKCLPKDWDAKRELLKAKTGAAGTHVDTVNRVLDTYAEAAHAAYHEAQLSGQRLNPAAMKAAILGHYARLGQEQAGLLPIPAPPAPTPPSFTDYYHQWLGEQSRRTNLRTGQRLSKTYLDSLANSLSVFQAFAAATQHELSLAGMNKTFYQQFQEYFFEQRGQGLNTFGKHIRALKNFLGWCEENDLAVSPKFHKFEAPDQATGADALTQRELLAIAGVDFYTEHARTLVRQHYERLDAAAADTPRRRGQRRSQVDEYRILERLRSLERARDKFLQCAYLALRISDANKLAPRHLDYAHHVVRIKAGKTQLPCVVPFLDDDVFRPVALIEKYRSLGLDTCLPVGTGLDDYLPTVAQLAGLTRIALTSKVGRKTFVTLKLAQGVPRTTVMQATGHRTESSFNRYVGIDEAELVETYRKTARQVAKKGGNSVSTSTQQEAA</sequence>
<dbReference type="Gene3D" id="1.10.443.10">
    <property type="entry name" value="Intergrase catalytic core"/>
    <property type="match status" value="1"/>
</dbReference>